<gene>
    <name evidence="2" type="ORF">PY17X_0802400</name>
    <name evidence="1" type="ORF">PYYM_0802300</name>
</gene>
<dbReference type="VEuPathDB" id="PlasmoDB:Py17XNL_000801598"/>
<dbReference type="GeneID" id="3791102"/>
<dbReference type="SUPFAM" id="SSF55961">
    <property type="entry name" value="Bet v1-like"/>
    <property type="match status" value="1"/>
</dbReference>
<dbReference type="Proteomes" id="UP000072904">
    <property type="component" value="Chromosome 8"/>
</dbReference>
<dbReference type="EMBL" id="LM993662">
    <property type="protein sequence ID" value="VTZ77056.1"/>
    <property type="molecule type" value="Genomic_DNA"/>
</dbReference>
<proteinExistence type="predicted"/>
<dbReference type="VEuPathDB" id="PlasmoDB:PYYM_0802300"/>
<dbReference type="InterPro" id="IPR006486">
    <property type="entry name" value="PYST_A"/>
</dbReference>
<dbReference type="OrthoDB" id="371830at2759"/>
<sequence>MSKGYIKIVVSLLISSIYMSNKAFATEANSGIEALRRFARPSNISTVPNDNSEEKSEKAPFNLSMNTEETKTVDKIMDDAEMLLQYHATSTNGYKLYHKHGDDSIEYFKKDGNTVIYKLNHKINRPDKYNDIIEMLWNPNVKYSDDNMLKEKIVCHYSPNIMMVQQRFIYDSLSFHGYYYAFAKKVQVSDDITIIVYTSSNTDDYNSVDKTEYVNPIVDSAHLVKPKIYSEKDIRDGELTKMFVNLSGYIIQKKKDCVDITYLDSIDINAPMFENILIRIVHSAHILNILNISTIISMK</sequence>
<reference evidence="2" key="4">
    <citation type="submission" date="2019-05" db="EMBL/GenBank/DDBJ databases">
        <authorList>
            <consortium name="Pathogen Informatics"/>
        </authorList>
    </citation>
    <scope>NUCLEOTIDE SEQUENCE</scope>
    <source>
        <strain evidence="2">17X</strain>
    </source>
</reference>
<dbReference type="VEuPathDB" id="PlasmoDB:PY17X_0802400"/>
<dbReference type="EMBL" id="LK934636">
    <property type="protein sequence ID" value="CDU17390.1"/>
    <property type="molecule type" value="Genomic_DNA"/>
</dbReference>
<dbReference type="InterPro" id="IPR023393">
    <property type="entry name" value="START-like_dom_sf"/>
</dbReference>
<dbReference type="Gene3D" id="3.30.530.20">
    <property type="match status" value="1"/>
</dbReference>
<evidence type="ECO:0000313" key="4">
    <source>
        <dbReference type="Proteomes" id="UP000072904"/>
    </source>
</evidence>
<protein>
    <submittedName>
        <fullName evidence="2">Fam-a protein</fullName>
    </submittedName>
</protein>
<reference evidence="2" key="2">
    <citation type="submission" date="2014-05" db="EMBL/GenBank/DDBJ databases">
        <authorList>
            <person name="Aslett M.A."/>
            <person name="De Silva N."/>
        </authorList>
    </citation>
    <scope>NUCLEOTIDE SEQUENCE</scope>
    <source>
        <strain evidence="2">17X</strain>
    </source>
</reference>
<dbReference type="Proteomes" id="UP000072874">
    <property type="component" value="Chromosome 8"/>
</dbReference>
<accession>A0A078K9A5</accession>
<organism evidence="2 3">
    <name type="scientific">Plasmodium yoelii</name>
    <dbReference type="NCBI Taxonomy" id="5861"/>
    <lineage>
        <taxon>Eukaryota</taxon>
        <taxon>Sar</taxon>
        <taxon>Alveolata</taxon>
        <taxon>Apicomplexa</taxon>
        <taxon>Aconoidasida</taxon>
        <taxon>Haemosporida</taxon>
        <taxon>Plasmodiidae</taxon>
        <taxon>Plasmodium</taxon>
        <taxon>Plasmodium (Vinckeia)</taxon>
    </lineage>
</organism>
<reference evidence="1" key="3">
    <citation type="submission" date="2014-05" db="EMBL/GenBank/DDBJ databases">
        <authorList>
            <person name="Aslett A.Martin."/>
            <person name="De Silva Nishadi"/>
        </authorList>
    </citation>
    <scope>NUCLEOTIDE SEQUENCE</scope>
    <source>
        <strain evidence="1">YM</strain>
    </source>
</reference>
<evidence type="ECO:0000313" key="1">
    <source>
        <dbReference type="EMBL" id="CDU17390.1"/>
    </source>
</evidence>
<evidence type="ECO:0000313" key="2">
    <source>
        <dbReference type="EMBL" id="VTZ77056.1"/>
    </source>
</evidence>
<dbReference type="RefSeq" id="XP_022811885.1">
    <property type="nucleotide sequence ID" value="XM_022955631.1"/>
</dbReference>
<dbReference type="AlphaFoldDB" id="A0A078K9A5"/>
<dbReference type="NCBIfam" id="TIGR01599">
    <property type="entry name" value="PYST-A"/>
    <property type="match status" value="1"/>
</dbReference>
<reference evidence="3 4" key="1">
    <citation type="journal article" date="2014" name="BMC Biol.">
        <title>A comprehensive evaluation of rodent malaria parasite genomes and gene expression.</title>
        <authorList>
            <person name="Otto T.D."/>
            <person name="Bohme U."/>
            <person name="Jackson A.P."/>
            <person name="Hunt M."/>
            <person name="Franke-Fayard B."/>
            <person name="Hoeijmakers W.A."/>
            <person name="Religa A.A."/>
            <person name="Robertson L."/>
            <person name="Sanders M."/>
            <person name="Ogun S.A."/>
            <person name="Cunningham D."/>
            <person name="Erhart A."/>
            <person name="Billker O."/>
            <person name="Khan S.M."/>
            <person name="Stunnenberg H.G."/>
            <person name="Langhorne J."/>
            <person name="Holder A.A."/>
            <person name="Waters A.P."/>
            <person name="Newbold C.I."/>
            <person name="Pain A."/>
            <person name="Berriman M."/>
            <person name="Janse C.J."/>
        </authorList>
    </citation>
    <scope>NUCLEOTIDE SEQUENCE [LARGE SCALE GENOMIC DNA]</scope>
    <source>
        <strain evidence="2 3">17X</strain>
        <strain evidence="1 4">YM</strain>
    </source>
</reference>
<evidence type="ECO:0000313" key="3">
    <source>
        <dbReference type="Proteomes" id="UP000072874"/>
    </source>
</evidence>
<name>A0A078K9A5_PLAYE</name>
<dbReference type="KEGG" id="pyo:PY17X_0802400"/>
<dbReference type="VEuPathDB" id="PlasmoDB:PY00278"/>